<dbReference type="OrthoDB" id="4338647at2759"/>
<gene>
    <name evidence="3" type="ORF">N7469_005036</name>
</gene>
<feature type="transmembrane region" description="Helical" evidence="2">
    <location>
        <begin position="40"/>
        <end position="59"/>
    </location>
</feature>
<keyword evidence="2" id="KW-1133">Transmembrane helix</keyword>
<comment type="caution">
    <text evidence="3">The sequence shown here is derived from an EMBL/GenBank/DDBJ whole genome shotgun (WGS) entry which is preliminary data.</text>
</comment>
<evidence type="ECO:0000256" key="1">
    <source>
        <dbReference type="SAM" id="MobiDB-lite"/>
    </source>
</evidence>
<evidence type="ECO:0000313" key="3">
    <source>
        <dbReference type="EMBL" id="KAJ5233270.1"/>
    </source>
</evidence>
<feature type="region of interest" description="Disordered" evidence="1">
    <location>
        <begin position="69"/>
        <end position="98"/>
    </location>
</feature>
<evidence type="ECO:0000313" key="4">
    <source>
        <dbReference type="Proteomes" id="UP001147733"/>
    </source>
</evidence>
<feature type="compositionally biased region" description="Basic and acidic residues" evidence="1">
    <location>
        <begin position="74"/>
        <end position="85"/>
    </location>
</feature>
<evidence type="ECO:0000256" key="2">
    <source>
        <dbReference type="SAM" id="Phobius"/>
    </source>
</evidence>
<dbReference type="RefSeq" id="XP_056500770.1">
    <property type="nucleotide sequence ID" value="XM_056643956.1"/>
</dbReference>
<dbReference type="GeneID" id="81383123"/>
<name>A0A9W9P0W7_PENCI</name>
<reference evidence="3" key="2">
    <citation type="journal article" date="2023" name="IMA Fungus">
        <title>Comparative genomic study of the Penicillium genus elucidates a diverse pangenome and 15 lateral gene transfer events.</title>
        <authorList>
            <person name="Petersen C."/>
            <person name="Sorensen T."/>
            <person name="Nielsen M.R."/>
            <person name="Sondergaard T.E."/>
            <person name="Sorensen J.L."/>
            <person name="Fitzpatrick D.A."/>
            <person name="Frisvad J.C."/>
            <person name="Nielsen K.L."/>
        </authorList>
    </citation>
    <scope>NUCLEOTIDE SEQUENCE</scope>
    <source>
        <strain evidence="3">IBT 23319</strain>
    </source>
</reference>
<reference evidence="3" key="1">
    <citation type="submission" date="2022-11" db="EMBL/GenBank/DDBJ databases">
        <authorList>
            <person name="Petersen C."/>
        </authorList>
    </citation>
    <scope>NUCLEOTIDE SEQUENCE</scope>
    <source>
        <strain evidence="3">IBT 23319</strain>
    </source>
</reference>
<organism evidence="3 4">
    <name type="scientific">Penicillium citrinum</name>
    <dbReference type="NCBI Taxonomy" id="5077"/>
    <lineage>
        <taxon>Eukaryota</taxon>
        <taxon>Fungi</taxon>
        <taxon>Dikarya</taxon>
        <taxon>Ascomycota</taxon>
        <taxon>Pezizomycotina</taxon>
        <taxon>Eurotiomycetes</taxon>
        <taxon>Eurotiomycetidae</taxon>
        <taxon>Eurotiales</taxon>
        <taxon>Aspergillaceae</taxon>
        <taxon>Penicillium</taxon>
    </lineage>
</organism>
<dbReference type="EMBL" id="JAPQKT010000004">
    <property type="protein sequence ID" value="KAJ5233270.1"/>
    <property type="molecule type" value="Genomic_DNA"/>
</dbReference>
<protein>
    <submittedName>
        <fullName evidence="3">Uncharacterized protein</fullName>
    </submittedName>
</protein>
<dbReference type="AlphaFoldDB" id="A0A9W9P0W7"/>
<keyword evidence="2" id="KW-0472">Membrane</keyword>
<sequence>MNSIIRNSSLQAFKSPRTLFSSQRRAASTVSGEPVPYGGYPMRMMLIVGAGAGTAYYLWNRGHANAKAGAVEDTQAHHGPNKEQIRTPGDNPSRKERA</sequence>
<accession>A0A9W9P0W7</accession>
<proteinExistence type="predicted"/>
<dbReference type="Proteomes" id="UP001147733">
    <property type="component" value="Unassembled WGS sequence"/>
</dbReference>
<keyword evidence="2" id="KW-0812">Transmembrane</keyword>
<keyword evidence="4" id="KW-1185">Reference proteome</keyword>